<feature type="domain" description="Fibronectin type-III" evidence="3">
    <location>
        <begin position="120"/>
        <end position="222"/>
    </location>
</feature>
<dbReference type="RefSeq" id="XP_004997887.1">
    <property type="nucleotide sequence ID" value="XM_004997830.1"/>
</dbReference>
<dbReference type="InParanoid" id="F2TZA7"/>
<evidence type="ECO:0000313" key="4">
    <source>
        <dbReference type="EMBL" id="EGD78931.1"/>
    </source>
</evidence>
<evidence type="ECO:0000259" key="3">
    <source>
        <dbReference type="PROSITE" id="PS50853"/>
    </source>
</evidence>
<organism evidence="5">
    <name type="scientific">Salpingoeca rosetta (strain ATCC 50818 / BSB-021)</name>
    <dbReference type="NCBI Taxonomy" id="946362"/>
    <lineage>
        <taxon>Eukaryota</taxon>
        <taxon>Choanoflagellata</taxon>
        <taxon>Craspedida</taxon>
        <taxon>Salpingoecidae</taxon>
        <taxon>Salpingoeca</taxon>
    </lineage>
</organism>
<dbReference type="InterPro" id="IPR003961">
    <property type="entry name" value="FN3_dom"/>
</dbReference>
<evidence type="ECO:0000256" key="2">
    <source>
        <dbReference type="SAM" id="SignalP"/>
    </source>
</evidence>
<dbReference type="AlphaFoldDB" id="F2TZA7"/>
<dbReference type="KEGG" id="sre:PTSG_01906"/>
<feature type="signal peptide" evidence="2">
    <location>
        <begin position="1"/>
        <end position="24"/>
    </location>
</feature>
<dbReference type="Proteomes" id="UP000007799">
    <property type="component" value="Unassembled WGS sequence"/>
</dbReference>
<dbReference type="PROSITE" id="PS50853">
    <property type="entry name" value="FN3"/>
    <property type="match status" value="1"/>
</dbReference>
<keyword evidence="1" id="KW-0812">Transmembrane</keyword>
<sequence>MLQRVGVVALCAIVLATAQTGVQAAPTPTTSSPCTPSSCIIEWQTNGDGVTQYQLMLQDDSGTFQGVGSPSTDSFIRIDPLMSLAGCTNLTARIEITLNSDSEQGNVTIIPVEATGPPPSPEPPVVSVLSSDRINVSFSLTGLQSTSHWVHTYALTLKKRDSTGAGMTVTFTPSYPPAADSIAYAHVFTSLEENTMYDASVRAVSCAGTATSAIVSRRTSKKIVIDGNANDVVYVYAKFNITDERSVLTVRGFDFDIFYAALSVTLETQLPAGASLPRSALGTVSLTSVEKTHLVLHTQINTTEEYRDAVLSALPTITTPPCLSSFTQKLSDFSSEYSHFCVVLASSSASSEDLTATEPPSSTSSSSEDWKMPVIIAGAALGGVLLIGVAVYLVVQIVRNHRQEKQERESRVDLGLELSHATLY</sequence>
<dbReference type="Gene3D" id="2.60.40.10">
    <property type="entry name" value="Immunoglobulins"/>
    <property type="match status" value="1"/>
</dbReference>
<dbReference type="GeneID" id="16078482"/>
<dbReference type="OMA" id="FIRIDPL"/>
<keyword evidence="5" id="KW-1185">Reference proteome</keyword>
<dbReference type="EMBL" id="GL832957">
    <property type="protein sequence ID" value="EGD78931.1"/>
    <property type="molecule type" value="Genomic_DNA"/>
</dbReference>
<evidence type="ECO:0000256" key="1">
    <source>
        <dbReference type="SAM" id="Phobius"/>
    </source>
</evidence>
<feature type="chain" id="PRO_5003290110" description="Fibronectin type-III domain-containing protein" evidence="2">
    <location>
        <begin position="25"/>
        <end position="424"/>
    </location>
</feature>
<gene>
    <name evidence="4" type="ORF">PTSG_01906</name>
</gene>
<protein>
    <recommendedName>
        <fullName evidence="3">Fibronectin type-III domain-containing protein</fullName>
    </recommendedName>
</protein>
<keyword evidence="1" id="KW-1133">Transmembrane helix</keyword>
<evidence type="ECO:0000313" key="5">
    <source>
        <dbReference type="Proteomes" id="UP000007799"/>
    </source>
</evidence>
<keyword evidence="1" id="KW-0472">Membrane</keyword>
<dbReference type="SUPFAM" id="SSF49265">
    <property type="entry name" value="Fibronectin type III"/>
    <property type="match status" value="1"/>
</dbReference>
<reference evidence="4" key="1">
    <citation type="submission" date="2009-08" db="EMBL/GenBank/DDBJ databases">
        <title>Annotation of Salpingoeca rosetta.</title>
        <authorList>
            <consortium name="The Broad Institute Genome Sequencing Platform"/>
            <person name="Russ C."/>
            <person name="Cuomo C."/>
            <person name="Burger G."/>
            <person name="Gray M.W."/>
            <person name="Holland P.W.H."/>
            <person name="King N."/>
            <person name="Lang F.B.F."/>
            <person name="Roger A.J."/>
            <person name="Ruiz-Trillo I."/>
            <person name="Young S.K."/>
            <person name="Zeng Q."/>
            <person name="Gargeya S."/>
            <person name="Alvarado L."/>
            <person name="Berlin A."/>
            <person name="Chapman S.B."/>
            <person name="Chen Z."/>
            <person name="Freedman E."/>
            <person name="Gellesch M."/>
            <person name="Goldberg J."/>
            <person name="Griggs A."/>
            <person name="Gujja S."/>
            <person name="Heilman E."/>
            <person name="Heiman D."/>
            <person name="Howarth C."/>
            <person name="Mehta T."/>
            <person name="Neiman D."/>
            <person name="Pearson M."/>
            <person name="Roberts A."/>
            <person name="Saif S."/>
            <person name="Shea T."/>
            <person name="Shenoy N."/>
            <person name="Sisk P."/>
            <person name="Stolte C."/>
            <person name="Sykes S."/>
            <person name="White J."/>
            <person name="Yandava C."/>
            <person name="Haas B."/>
            <person name="Nusbaum C."/>
            <person name="Birren B."/>
        </authorList>
    </citation>
    <scope>NUCLEOTIDE SEQUENCE [LARGE SCALE GENOMIC DNA]</scope>
    <source>
        <strain evidence="4">ATCC 50818</strain>
    </source>
</reference>
<keyword evidence="2" id="KW-0732">Signal</keyword>
<name>F2TZA7_SALR5</name>
<dbReference type="InterPro" id="IPR013783">
    <property type="entry name" value="Ig-like_fold"/>
</dbReference>
<dbReference type="InterPro" id="IPR036116">
    <property type="entry name" value="FN3_sf"/>
</dbReference>
<accession>F2TZA7</accession>
<feature type="transmembrane region" description="Helical" evidence="1">
    <location>
        <begin position="370"/>
        <end position="395"/>
    </location>
</feature>
<proteinExistence type="predicted"/>